<reference evidence="2" key="1">
    <citation type="submission" date="2023-05" db="EMBL/GenBank/DDBJ databases">
        <title>Anaerotaeda fermentans gen. nov., sp. nov., a novel anaerobic planctomycete of the new family within the order Sedimentisphaerales isolated from Taman Peninsula, Russia.</title>
        <authorList>
            <person name="Khomyakova M.A."/>
            <person name="Merkel A.Y."/>
            <person name="Slobodkin A.I."/>
        </authorList>
    </citation>
    <scope>NUCLEOTIDE SEQUENCE</scope>
    <source>
        <strain evidence="2">M17dextr</strain>
    </source>
</reference>
<organism evidence="2 3">
    <name type="scientific">Anaerobaca lacustris</name>
    <dbReference type="NCBI Taxonomy" id="3044600"/>
    <lineage>
        <taxon>Bacteria</taxon>
        <taxon>Pseudomonadati</taxon>
        <taxon>Planctomycetota</taxon>
        <taxon>Phycisphaerae</taxon>
        <taxon>Sedimentisphaerales</taxon>
        <taxon>Anaerobacaceae</taxon>
        <taxon>Anaerobaca</taxon>
    </lineage>
</organism>
<evidence type="ECO:0000313" key="2">
    <source>
        <dbReference type="EMBL" id="MDI6450739.1"/>
    </source>
</evidence>
<dbReference type="PROSITE" id="PS51257">
    <property type="entry name" value="PROKAR_LIPOPROTEIN"/>
    <property type="match status" value="1"/>
</dbReference>
<dbReference type="RefSeq" id="WP_349246150.1">
    <property type="nucleotide sequence ID" value="NZ_JASCXX010000024.1"/>
</dbReference>
<dbReference type="Pfam" id="PF06439">
    <property type="entry name" value="3keto-disac_hyd"/>
    <property type="match status" value="1"/>
</dbReference>
<dbReference type="Proteomes" id="UP001431776">
    <property type="component" value="Unassembled WGS sequence"/>
</dbReference>
<evidence type="ECO:0000259" key="1">
    <source>
        <dbReference type="Pfam" id="PF06439"/>
    </source>
</evidence>
<dbReference type="GO" id="GO:0016787">
    <property type="term" value="F:hydrolase activity"/>
    <property type="evidence" value="ECO:0007669"/>
    <property type="project" value="InterPro"/>
</dbReference>
<comment type="caution">
    <text evidence="2">The sequence shown here is derived from an EMBL/GenBank/DDBJ whole genome shotgun (WGS) entry which is preliminary data.</text>
</comment>
<accession>A0AAW6U4C2</accession>
<dbReference type="AlphaFoldDB" id="A0AAW6U4C2"/>
<proteinExistence type="predicted"/>
<dbReference type="InterPro" id="IPR010496">
    <property type="entry name" value="AL/BT2_dom"/>
</dbReference>
<feature type="domain" description="3-keto-alpha-glucoside-1,2-lyase/3-keto-2-hydroxy-glucal hydratase" evidence="1">
    <location>
        <begin position="52"/>
        <end position="227"/>
    </location>
</feature>
<sequence length="230" mass="25403">MNKAVVLAVISGSLLLSSCDQSVSVPPKTHPDVSSWNDLFAPDLSDAIYPEGIWTFEDGVLTASEDQAIWTKKDYDNFIVDLEFKTAEGTNSGVIVYCTDMENWIPNSVEVQIADDFAEQWANSPGTWQCGAIFGHLAPTKSMVKRPGEWNRMTITCRDQMIYVMLNGEMVAVMNMALWTSAETNPDGSEIPSWLSTPFAELPTHGHIGLQGKHAGAPIYFRNLKIKAID</sequence>
<dbReference type="EMBL" id="JASCXX010000024">
    <property type="protein sequence ID" value="MDI6450739.1"/>
    <property type="molecule type" value="Genomic_DNA"/>
</dbReference>
<dbReference type="Gene3D" id="2.60.120.560">
    <property type="entry name" value="Exo-inulinase, domain 1"/>
    <property type="match status" value="1"/>
</dbReference>
<protein>
    <submittedName>
        <fullName evidence="2">DUF1080 domain-containing protein</fullName>
    </submittedName>
</protein>
<gene>
    <name evidence="2" type="ORF">QJ522_16895</name>
</gene>
<name>A0AAW6U4C2_9BACT</name>
<evidence type="ECO:0000313" key="3">
    <source>
        <dbReference type="Proteomes" id="UP001431776"/>
    </source>
</evidence>
<keyword evidence="3" id="KW-1185">Reference proteome</keyword>